<dbReference type="Proteomes" id="UP001292094">
    <property type="component" value="Unassembled WGS sequence"/>
</dbReference>
<dbReference type="PANTHER" id="PTHR43173">
    <property type="entry name" value="ABC1 FAMILY PROTEIN"/>
    <property type="match status" value="1"/>
</dbReference>
<dbReference type="GO" id="GO:0055088">
    <property type="term" value="P:lipid homeostasis"/>
    <property type="evidence" value="ECO:0007669"/>
    <property type="project" value="TreeGrafter"/>
</dbReference>
<dbReference type="InterPro" id="IPR000719">
    <property type="entry name" value="Prot_kinase_dom"/>
</dbReference>
<dbReference type="SUPFAM" id="SSF56112">
    <property type="entry name" value="Protein kinase-like (PK-like)"/>
    <property type="match status" value="2"/>
</dbReference>
<comment type="similarity">
    <text evidence="1">Belongs to the protein kinase superfamily. ADCK protein kinase family.</text>
</comment>
<evidence type="ECO:0000256" key="1">
    <source>
        <dbReference type="ARBA" id="ARBA00009670"/>
    </source>
</evidence>
<comment type="caution">
    <text evidence="3">The sequence shown here is derived from an EMBL/GenBank/DDBJ whole genome shotgun (WGS) entry which is preliminary data.</text>
</comment>
<dbReference type="InterPro" id="IPR045307">
    <property type="entry name" value="ADCK1_dom"/>
</dbReference>
<dbReference type="AlphaFoldDB" id="A0AAE1QH94"/>
<proteinExistence type="inferred from homology"/>
<name>A0AAE1QH94_9EUCA</name>
<feature type="domain" description="Protein kinase" evidence="2">
    <location>
        <begin position="167"/>
        <end position="450"/>
    </location>
</feature>
<accession>A0AAE1QH94</accession>
<dbReference type="GO" id="GO:0007005">
    <property type="term" value="P:mitochondrion organization"/>
    <property type="evidence" value="ECO:0007669"/>
    <property type="project" value="TreeGrafter"/>
</dbReference>
<dbReference type="CDD" id="cd13969">
    <property type="entry name" value="ADCK1-like"/>
    <property type="match status" value="1"/>
</dbReference>
<dbReference type="GO" id="GO:0005743">
    <property type="term" value="C:mitochondrial inner membrane"/>
    <property type="evidence" value="ECO:0007669"/>
    <property type="project" value="TreeGrafter"/>
</dbReference>
<dbReference type="GO" id="GO:0005524">
    <property type="term" value="F:ATP binding"/>
    <property type="evidence" value="ECO:0007669"/>
    <property type="project" value="InterPro"/>
</dbReference>
<gene>
    <name evidence="3" type="ORF">Pmani_004064</name>
</gene>
<dbReference type="GO" id="GO:0004672">
    <property type="term" value="F:protein kinase activity"/>
    <property type="evidence" value="ECO:0007669"/>
    <property type="project" value="InterPro"/>
</dbReference>
<organism evidence="3 4">
    <name type="scientific">Petrolisthes manimaculis</name>
    <dbReference type="NCBI Taxonomy" id="1843537"/>
    <lineage>
        <taxon>Eukaryota</taxon>
        <taxon>Metazoa</taxon>
        <taxon>Ecdysozoa</taxon>
        <taxon>Arthropoda</taxon>
        <taxon>Crustacea</taxon>
        <taxon>Multicrustacea</taxon>
        <taxon>Malacostraca</taxon>
        <taxon>Eumalacostraca</taxon>
        <taxon>Eucarida</taxon>
        <taxon>Decapoda</taxon>
        <taxon>Pleocyemata</taxon>
        <taxon>Anomura</taxon>
        <taxon>Galatheoidea</taxon>
        <taxon>Porcellanidae</taxon>
        <taxon>Petrolisthes</taxon>
    </lineage>
</organism>
<dbReference type="InterPro" id="IPR051130">
    <property type="entry name" value="Mito_struct-func_regulator"/>
</dbReference>
<dbReference type="SMART" id="SM00220">
    <property type="entry name" value="S_TKc"/>
    <property type="match status" value="1"/>
</dbReference>
<dbReference type="InterPro" id="IPR004147">
    <property type="entry name" value="ABC1_dom"/>
</dbReference>
<dbReference type="PANTHER" id="PTHR43173:SF19">
    <property type="entry name" value="AARF DOMAIN-CONTAINING PROTEIN KINASE 1"/>
    <property type="match status" value="1"/>
</dbReference>
<sequence length="655" mass="74110">MRRNVERSTCQCCCCSFIMVYRYRKLVQLGLLGVGGLSVTYNSDELENAAIGAVRFGRAALTVTKIVADYRQSLYSGAVTPESSNYADVKSQTHLRSAKELLELCCVNGGAFVKVGQHLGSLEYLLPTEYVSTMKVLHSSAPQSSLKDIYQVIQEELKCEPQELFIEFDPEPLGAASLAQVHRARLKDGREVAVKVQHPTVKAHSRIDMKGMELLVGTVSLIFPEFNFEWLVEEMKKNLPKELDFASEARNAEKVAAQFSHFPWLKIPAVDWNLTTDRVLVMEFCQGGQVNDRTYMLKHNINTKEVSEKLGHLYSEMIFVNGYVHCDPHPGNVLVQKVDNEAQIILLDHGLYTNLTNDFRLKYSNLWMSILNADLDSIQKYGNQLGVGELYGLFACMVTGRSWNSISQGIDKTKRTSHEQDEIKSDVAKYLPEISSVLNRVPRQMLLIFKTNDLLRGIEFSLNTQESMKSFLTMWRCCVRCVFSHQKTLCNSAMCSFKVSLSESWANLKISLYTFYLVCLHSGLSGDVLVKVCLFCHREGSHLLCVSGLCQYDKSYSSRGQELNFTSEAHNSEKAAAQYVHLPWLKIPAIDWNLTTDRVLVMEFCQGGQVNDRTYMLKHNINTKEVSEKLGHLYSEMIFVNGYVHCDPHPGNILV</sequence>
<dbReference type="InterPro" id="IPR011009">
    <property type="entry name" value="Kinase-like_dom_sf"/>
</dbReference>
<evidence type="ECO:0000259" key="2">
    <source>
        <dbReference type="SMART" id="SM00220"/>
    </source>
</evidence>
<dbReference type="EMBL" id="JAWZYT010000285">
    <property type="protein sequence ID" value="KAK4325348.1"/>
    <property type="molecule type" value="Genomic_DNA"/>
</dbReference>
<reference evidence="3" key="1">
    <citation type="submission" date="2023-11" db="EMBL/GenBank/DDBJ databases">
        <title>Genome assemblies of two species of porcelain crab, Petrolisthes cinctipes and Petrolisthes manimaculis (Anomura: Porcellanidae).</title>
        <authorList>
            <person name="Angst P."/>
        </authorList>
    </citation>
    <scope>NUCLEOTIDE SEQUENCE</scope>
    <source>
        <strain evidence="3">PB745_02</strain>
        <tissue evidence="3">Gill</tissue>
    </source>
</reference>
<keyword evidence="4" id="KW-1185">Reference proteome</keyword>
<evidence type="ECO:0000313" key="3">
    <source>
        <dbReference type="EMBL" id="KAK4325348.1"/>
    </source>
</evidence>
<dbReference type="Gene3D" id="1.10.510.10">
    <property type="entry name" value="Transferase(Phosphotransferase) domain 1"/>
    <property type="match status" value="1"/>
</dbReference>
<evidence type="ECO:0000313" key="4">
    <source>
        <dbReference type="Proteomes" id="UP001292094"/>
    </source>
</evidence>
<dbReference type="Pfam" id="PF03109">
    <property type="entry name" value="ABC1"/>
    <property type="match status" value="2"/>
</dbReference>
<protein>
    <recommendedName>
        <fullName evidence="2">Protein kinase domain-containing protein</fullName>
    </recommendedName>
</protein>